<evidence type="ECO:0000313" key="3">
    <source>
        <dbReference type="Proteomes" id="UP001469553"/>
    </source>
</evidence>
<dbReference type="InterPro" id="IPR002038">
    <property type="entry name" value="Osteopontin"/>
</dbReference>
<feature type="compositionally biased region" description="Acidic residues" evidence="1">
    <location>
        <begin position="128"/>
        <end position="161"/>
    </location>
</feature>
<protein>
    <recommendedName>
        <fullName evidence="4">Secreted phosphoprotein 1</fullName>
    </recommendedName>
</protein>
<feature type="compositionally biased region" description="Acidic residues" evidence="1">
    <location>
        <begin position="364"/>
        <end position="381"/>
    </location>
</feature>
<feature type="compositionally biased region" description="Low complexity" evidence="1">
    <location>
        <begin position="104"/>
        <end position="120"/>
    </location>
</feature>
<feature type="region of interest" description="Disordered" evidence="1">
    <location>
        <begin position="267"/>
        <end position="396"/>
    </location>
</feature>
<evidence type="ECO:0008006" key="4">
    <source>
        <dbReference type="Google" id="ProtNLM"/>
    </source>
</evidence>
<keyword evidence="3" id="KW-1185">Reference proteome</keyword>
<organism evidence="2 3">
    <name type="scientific">Ameca splendens</name>
    <dbReference type="NCBI Taxonomy" id="208324"/>
    <lineage>
        <taxon>Eukaryota</taxon>
        <taxon>Metazoa</taxon>
        <taxon>Chordata</taxon>
        <taxon>Craniata</taxon>
        <taxon>Vertebrata</taxon>
        <taxon>Euteleostomi</taxon>
        <taxon>Actinopterygii</taxon>
        <taxon>Neopterygii</taxon>
        <taxon>Teleostei</taxon>
        <taxon>Neoteleostei</taxon>
        <taxon>Acanthomorphata</taxon>
        <taxon>Ovalentaria</taxon>
        <taxon>Atherinomorphae</taxon>
        <taxon>Cyprinodontiformes</taxon>
        <taxon>Goodeidae</taxon>
        <taxon>Ameca</taxon>
    </lineage>
</organism>
<reference evidence="2 3" key="1">
    <citation type="submission" date="2021-06" db="EMBL/GenBank/DDBJ databases">
        <authorList>
            <person name="Palmer J.M."/>
        </authorList>
    </citation>
    <scope>NUCLEOTIDE SEQUENCE [LARGE SCALE GENOMIC DNA]</scope>
    <source>
        <strain evidence="2 3">AS_MEX2019</strain>
        <tissue evidence="2">Muscle</tissue>
    </source>
</reference>
<evidence type="ECO:0000256" key="1">
    <source>
        <dbReference type="SAM" id="MobiDB-lite"/>
    </source>
</evidence>
<evidence type="ECO:0000313" key="2">
    <source>
        <dbReference type="EMBL" id="MEQ2285061.1"/>
    </source>
</evidence>
<dbReference type="PANTHER" id="PTHR10607">
    <property type="entry name" value="OSTEOPONTIN"/>
    <property type="match status" value="1"/>
</dbReference>
<feature type="compositionally biased region" description="Basic and acidic residues" evidence="1">
    <location>
        <begin position="44"/>
        <end position="56"/>
    </location>
</feature>
<feature type="compositionally biased region" description="Low complexity" evidence="1">
    <location>
        <begin position="308"/>
        <end position="323"/>
    </location>
</feature>
<dbReference type="Proteomes" id="UP001469553">
    <property type="component" value="Unassembled WGS sequence"/>
</dbReference>
<proteinExistence type="predicted"/>
<sequence>MGASSAASVDCNQVLALNCDTMKAAVVFVLLFATVLCRPVRKVSHSDSDSSEEVVRRPAPPAIRRQQLVLSKSRPAPVQNVVAPAKAGSDENEDTSDEVEEAPAGEAPVEVKAVVAAPNANTGSVNSEDSEDSDDDHDDDDHEEEDSKTEEEEESDSDSESGESSTPVPATVTPTPGIVDPETTPEYIVPTIVTDPDAGRGDSLGGYPDDYKSIVYVEEKSYHKAPNPYKSYGIVGKKVAYDMTHGNEVEKSPKAYKVQAFQVHSDLMEEDTSTPEVETLGLDASSGIAQDQDVSPRQAALPEEEESTSSGASTTNESESSSTPEEKEEEEGASSPSDSTSAESEDEESQSSEEATATPGAADSDSDEDDSVESESDEDGAGPDNTTEMPVVVTAK</sequence>
<dbReference type="EMBL" id="JAHRIP010012443">
    <property type="protein sequence ID" value="MEQ2285061.1"/>
    <property type="molecule type" value="Genomic_DNA"/>
</dbReference>
<name>A0ABV0XUK2_9TELE</name>
<feature type="region of interest" description="Disordered" evidence="1">
    <location>
        <begin position="42"/>
        <end position="210"/>
    </location>
</feature>
<feature type="compositionally biased region" description="Low complexity" evidence="1">
    <location>
        <begin position="162"/>
        <end position="176"/>
    </location>
</feature>
<accession>A0ABV0XUK2</accession>
<feature type="compositionally biased region" description="Low complexity" evidence="1">
    <location>
        <begin position="333"/>
        <end position="342"/>
    </location>
</feature>
<comment type="caution">
    <text evidence="2">The sequence shown here is derived from an EMBL/GenBank/DDBJ whole genome shotgun (WGS) entry which is preliminary data.</text>
</comment>
<gene>
    <name evidence="2" type="ORF">AMECASPLE_028039</name>
</gene>
<dbReference type="PANTHER" id="PTHR10607:SF1">
    <property type="entry name" value="OSTEOPONTIN"/>
    <property type="match status" value="1"/>
</dbReference>
<feature type="compositionally biased region" description="Acidic residues" evidence="1">
    <location>
        <begin position="90"/>
        <end position="103"/>
    </location>
</feature>